<evidence type="ECO:0000313" key="3">
    <source>
        <dbReference type="Proteomes" id="UP000287101"/>
    </source>
</evidence>
<sequence length="333" mass="38119">MIDYKDDESTNSQGIDYERLAMIISQKKTRDKKSLLKLEMALASDRTVKKALQNMLTGIEKEERRKKIIAALVCLVVLLGGAYYFIMKQGISLPSFKKESEKVVAKQKKDKKTVPPKEKEVKKVQLSESQVKKWVTLALEKQYGTSSNVPEYELKVHVGEDSLLYVDMISTRTTNKIGVFRVNAKGKLEESGKYLEGVQKDNWVALSSNYPDVSKVKTVEFDVNAKPLEEEGLQIEEFASLFAAWRKSDAPIMPLSQFSDDFSKNADGSAIVYNFRDSNTLQVSENKPDQLLNYFYTYDMDEEKAYQWENKAEAKKEFSPELTDYIKTNQKKN</sequence>
<proteinExistence type="predicted"/>
<comment type="caution">
    <text evidence="2">The sequence shown here is derived from an EMBL/GenBank/DDBJ whole genome shotgun (WGS) entry which is preliminary data.</text>
</comment>
<keyword evidence="1" id="KW-0472">Membrane</keyword>
<protein>
    <submittedName>
        <fullName evidence="2">Uncharacterized protein</fullName>
    </submittedName>
</protein>
<keyword evidence="3" id="KW-1185">Reference proteome</keyword>
<dbReference type="EMBL" id="NGJY01000001">
    <property type="protein sequence ID" value="RSU04668.1"/>
    <property type="molecule type" value="Genomic_DNA"/>
</dbReference>
<dbReference type="AlphaFoldDB" id="A0A430ABZ9"/>
<organism evidence="2 3">
    <name type="scientific">Vagococcus fessus</name>
    <dbReference type="NCBI Taxonomy" id="120370"/>
    <lineage>
        <taxon>Bacteria</taxon>
        <taxon>Bacillati</taxon>
        <taxon>Bacillota</taxon>
        <taxon>Bacilli</taxon>
        <taxon>Lactobacillales</taxon>
        <taxon>Enterococcaceae</taxon>
        <taxon>Vagococcus</taxon>
    </lineage>
</organism>
<reference evidence="2 3" key="1">
    <citation type="submission" date="2017-05" db="EMBL/GenBank/DDBJ databases">
        <title>Vagococcus spp. assemblies.</title>
        <authorList>
            <person name="Gulvik C.A."/>
        </authorList>
    </citation>
    <scope>NUCLEOTIDE SEQUENCE [LARGE SCALE GENOMIC DNA]</scope>
    <source>
        <strain evidence="2 3">CCUG 41755</strain>
    </source>
</reference>
<dbReference type="RefSeq" id="WP_126830153.1">
    <property type="nucleotide sequence ID" value="NZ_CBCRYB010000002.1"/>
</dbReference>
<gene>
    <name evidence="2" type="ORF">CBF31_01225</name>
</gene>
<keyword evidence="1" id="KW-1133">Transmembrane helix</keyword>
<keyword evidence="1" id="KW-0812">Transmembrane</keyword>
<dbReference type="OrthoDB" id="2200318at2"/>
<dbReference type="Proteomes" id="UP000287101">
    <property type="component" value="Unassembled WGS sequence"/>
</dbReference>
<accession>A0A430ABZ9</accession>
<feature type="transmembrane region" description="Helical" evidence="1">
    <location>
        <begin position="68"/>
        <end position="86"/>
    </location>
</feature>
<evidence type="ECO:0000313" key="2">
    <source>
        <dbReference type="EMBL" id="RSU04668.1"/>
    </source>
</evidence>
<evidence type="ECO:0000256" key="1">
    <source>
        <dbReference type="SAM" id="Phobius"/>
    </source>
</evidence>
<name>A0A430ABZ9_9ENTE</name>